<dbReference type="PANTHER" id="PTHR21659:SF112">
    <property type="entry name" value="PROTEIN SNA2-RELATED"/>
    <property type="match status" value="1"/>
</dbReference>
<gene>
    <name evidence="8" type="ORF">ZYGR_0N00710</name>
</gene>
<dbReference type="GO" id="GO:0016020">
    <property type="term" value="C:membrane"/>
    <property type="evidence" value="ECO:0007669"/>
    <property type="project" value="UniProtKB-SubCell"/>
</dbReference>
<name>A0A1Q2ZYY8_ZYGRO</name>
<dbReference type="AlphaFoldDB" id="A0A1Q2ZYY8"/>
<keyword evidence="3 7" id="KW-0812">Transmembrane</keyword>
<evidence type="ECO:0000256" key="6">
    <source>
        <dbReference type="SAM" id="MobiDB-lite"/>
    </source>
</evidence>
<proteinExistence type="inferred from homology"/>
<evidence type="ECO:0000256" key="4">
    <source>
        <dbReference type="ARBA" id="ARBA00022989"/>
    </source>
</evidence>
<evidence type="ECO:0000256" key="5">
    <source>
        <dbReference type="ARBA" id="ARBA00023136"/>
    </source>
</evidence>
<dbReference type="OMA" id="FPAVIHA"/>
<keyword evidence="4 7" id="KW-1133">Transmembrane helix</keyword>
<dbReference type="eggNOG" id="KOG1773">
    <property type="taxonomic scope" value="Eukaryota"/>
</dbReference>
<accession>A0A1Q2ZYY8</accession>
<dbReference type="EMBL" id="BDGX01000014">
    <property type="protein sequence ID" value="GAV48667.1"/>
    <property type="molecule type" value="Genomic_DNA"/>
</dbReference>
<feature type="transmembrane region" description="Helical" evidence="7">
    <location>
        <begin position="12"/>
        <end position="31"/>
    </location>
</feature>
<feature type="region of interest" description="Disordered" evidence="6">
    <location>
        <begin position="68"/>
        <end position="91"/>
    </location>
</feature>
<comment type="caution">
    <text evidence="8">The sequence shown here is derived from an EMBL/GenBank/DDBJ whole genome shotgun (WGS) entry which is preliminary data.</text>
</comment>
<evidence type="ECO:0000256" key="3">
    <source>
        <dbReference type="ARBA" id="ARBA00022692"/>
    </source>
</evidence>
<dbReference type="OrthoDB" id="2802411at2759"/>
<evidence type="ECO:0000256" key="1">
    <source>
        <dbReference type="ARBA" id="ARBA00004370"/>
    </source>
</evidence>
<dbReference type="PANTHER" id="PTHR21659">
    <property type="entry name" value="HYDROPHOBIC PROTEIN RCI2 LOW TEMPERATURE AND SALT RESPONSIVE PROTEIN LTI6 -RELATED"/>
    <property type="match status" value="1"/>
</dbReference>
<dbReference type="Pfam" id="PF01679">
    <property type="entry name" value="Pmp3"/>
    <property type="match status" value="1"/>
</dbReference>
<evidence type="ECO:0000313" key="9">
    <source>
        <dbReference type="Proteomes" id="UP000187013"/>
    </source>
</evidence>
<reference evidence="8 9" key="1">
    <citation type="submission" date="2016-08" db="EMBL/GenBank/DDBJ databases">
        <title>Draft genome sequence of allopolyploid Zygosaccharomyces rouxii.</title>
        <authorList>
            <person name="Watanabe J."/>
            <person name="Uehara K."/>
            <person name="Mogi Y."/>
            <person name="Tsukioka Y."/>
        </authorList>
    </citation>
    <scope>NUCLEOTIDE SEQUENCE [LARGE SCALE GENOMIC DNA]</scope>
    <source>
        <strain evidence="8 9">NBRC 110957</strain>
    </source>
</reference>
<evidence type="ECO:0000256" key="2">
    <source>
        <dbReference type="ARBA" id="ARBA00009530"/>
    </source>
</evidence>
<evidence type="ECO:0000313" key="8">
    <source>
        <dbReference type="EMBL" id="GAV48667.1"/>
    </source>
</evidence>
<protein>
    <recommendedName>
        <fullName evidence="10">Protein SNA3</fullName>
    </recommendedName>
</protein>
<evidence type="ECO:0000256" key="7">
    <source>
        <dbReference type="SAM" id="Phobius"/>
    </source>
</evidence>
<comment type="subcellular location">
    <subcellularLocation>
        <location evidence="1">Membrane</location>
    </subcellularLocation>
</comment>
<keyword evidence="5 7" id="KW-0472">Membrane</keyword>
<organism evidence="8 9">
    <name type="scientific">Zygosaccharomyces rouxii</name>
    <dbReference type="NCBI Taxonomy" id="4956"/>
    <lineage>
        <taxon>Eukaryota</taxon>
        <taxon>Fungi</taxon>
        <taxon>Dikarya</taxon>
        <taxon>Ascomycota</taxon>
        <taxon>Saccharomycotina</taxon>
        <taxon>Saccharomycetes</taxon>
        <taxon>Saccharomycetales</taxon>
        <taxon>Saccharomycetaceae</taxon>
        <taxon>Zygosaccharomyces</taxon>
    </lineage>
</organism>
<comment type="similarity">
    <text evidence="2">Belongs to the UPF0057 (PMP3) family.</text>
</comment>
<evidence type="ECO:0008006" key="10">
    <source>
        <dbReference type="Google" id="ProtNLM"/>
    </source>
</evidence>
<sequence length="121" mass="13769">MSVYSVNKHDVLLMVLSVFLPPITVWVRRGFFSRDFLLNLLLFVLFFFPAIFHAAYVIYETSEERQSGYESVPAQEDGSEPQQPRNGDFNVDLEAQGTLPRYEEVVDASAAKPHGDNKVQN</sequence>
<dbReference type="InterPro" id="IPR000612">
    <property type="entry name" value="PMP3"/>
</dbReference>
<dbReference type="Proteomes" id="UP000187013">
    <property type="component" value="Unassembled WGS sequence"/>
</dbReference>
<feature type="transmembrane region" description="Helical" evidence="7">
    <location>
        <begin position="37"/>
        <end position="59"/>
    </location>
</feature>